<evidence type="ECO:0000313" key="2">
    <source>
        <dbReference type="Proteomes" id="UP000182306"/>
    </source>
</evidence>
<geneLocation type="plasmid" evidence="1 2">
    <name>C</name>
</geneLocation>
<proteinExistence type="predicted"/>
<sequence length="127" mass="14062">MSTCARGGSCFQQSPGPYLAGRVGAYRFLATSFGIAPRKQPAEPLLSGKPTLCPLIRQIHRSKIGFAAHARRGRDCIWCSLKNWKEAPERPVFTFPLLFSPNNWTAFVVIVRLCGHVPGAEFIRTGF</sequence>
<dbReference type="AlphaFoldDB" id="A0A1L3LYK5"/>
<reference evidence="1 2" key="1">
    <citation type="submission" date="2015-10" db="EMBL/GenBank/DDBJ databases">
        <title>Genomic differences between typical nodule nitrogen-fixing rhizobial strains and those coming from bean seeds.</title>
        <authorList>
            <person name="Peralta H."/>
            <person name="Aguilar-Vera A."/>
            <person name="Diaz R."/>
            <person name="Mora Y."/>
            <person name="Martinez-Batallar G."/>
            <person name="Salazar E."/>
            <person name="Vargas-Lagunas C."/>
            <person name="Encarnacion S."/>
            <person name="Girard L."/>
            <person name="Mora J."/>
        </authorList>
    </citation>
    <scope>NUCLEOTIDE SEQUENCE [LARGE SCALE GENOMIC DNA]</scope>
    <source>
        <strain evidence="1 2">CFNEI 73</strain>
        <plasmid evidence="1 2">C</plasmid>
    </source>
</reference>
<gene>
    <name evidence="1" type="ORF">SAMCFNEI73_pC1437</name>
</gene>
<accession>A0A1L3LYK5</accession>
<dbReference type="Proteomes" id="UP000182306">
    <property type="component" value="Plasmid C"/>
</dbReference>
<protein>
    <submittedName>
        <fullName evidence="1">Uncharacterized protein</fullName>
    </submittedName>
</protein>
<dbReference type="KEGG" id="same:SAMCFNEI73_pC1437"/>
<keyword evidence="2" id="KW-1185">Reference proteome</keyword>
<dbReference type="EMBL" id="CP013110">
    <property type="protein sequence ID" value="APG95141.1"/>
    <property type="molecule type" value="Genomic_DNA"/>
</dbReference>
<evidence type="ECO:0000313" key="1">
    <source>
        <dbReference type="EMBL" id="APG95141.1"/>
    </source>
</evidence>
<name>A0A1L3LYK5_9HYPH</name>
<keyword evidence="1" id="KW-0614">Plasmid</keyword>
<organism evidence="1 2">
    <name type="scientific">Sinorhizobium americanum</name>
    <dbReference type="NCBI Taxonomy" id="194963"/>
    <lineage>
        <taxon>Bacteria</taxon>
        <taxon>Pseudomonadati</taxon>
        <taxon>Pseudomonadota</taxon>
        <taxon>Alphaproteobacteria</taxon>
        <taxon>Hyphomicrobiales</taxon>
        <taxon>Rhizobiaceae</taxon>
        <taxon>Sinorhizobium/Ensifer group</taxon>
        <taxon>Sinorhizobium</taxon>
    </lineage>
</organism>